<dbReference type="Proteomes" id="UP000180280">
    <property type="component" value="Unassembled WGS sequence"/>
</dbReference>
<accession>A0ABX3CB62</accession>
<comment type="caution">
    <text evidence="1">The sequence shown here is derived from an EMBL/GenBank/DDBJ whole genome shotgun (WGS) entry which is preliminary data.</text>
</comment>
<name>A0ABX3CB62_9NEIS</name>
<sequence>MPSRRQLLKAGALGSAALLLAGYWASPQAEPDGAGAAGPSLSCLRPQDALILAALAPVLLGLPGLPVAQVVAGVDKAVAGLQPAARGEVRQLFDLLGNRWARRWLAGIRSPWPSAAPAELERFLQDWRNSRFLLQRSAYQGLHLLLNAAWYGNPASWAAVGYRLPPGVAEMLP</sequence>
<protein>
    <recommendedName>
        <fullName evidence="3">Twin-arginine translocation pathway signal protein</fullName>
    </recommendedName>
</protein>
<dbReference type="InterPro" id="IPR006311">
    <property type="entry name" value="TAT_signal"/>
</dbReference>
<dbReference type="NCBIfam" id="TIGR01409">
    <property type="entry name" value="TAT_signal_seq"/>
    <property type="match status" value="1"/>
</dbReference>
<dbReference type="RefSeq" id="WP_071113480.1">
    <property type="nucleotide sequence ID" value="NZ_MKCT01000033.1"/>
</dbReference>
<dbReference type="PROSITE" id="PS51318">
    <property type="entry name" value="TAT"/>
    <property type="match status" value="1"/>
</dbReference>
<gene>
    <name evidence="1" type="ORF">BI344_17880</name>
</gene>
<reference evidence="1 2" key="1">
    <citation type="submission" date="2016-09" db="EMBL/GenBank/DDBJ databases">
        <title>Chromobacterium muskegensis sp. nov., an insecticidal bacterium isolated from Sphagnum bogs.</title>
        <authorList>
            <person name="Sparks M.E."/>
            <person name="Blackburn M.B."/>
            <person name="Gundersen-Rindal D.E."/>
            <person name="Mitchell A."/>
            <person name="Farrar R."/>
            <person name="Kuhar D."/>
        </authorList>
    </citation>
    <scope>NUCLEOTIDE SEQUENCE [LARGE SCALE GENOMIC DNA]</scope>
    <source>
        <strain evidence="1 2">14B-1</strain>
    </source>
</reference>
<evidence type="ECO:0008006" key="3">
    <source>
        <dbReference type="Google" id="ProtNLM"/>
    </source>
</evidence>
<evidence type="ECO:0000313" key="2">
    <source>
        <dbReference type="Proteomes" id="UP000180280"/>
    </source>
</evidence>
<evidence type="ECO:0000313" key="1">
    <source>
        <dbReference type="EMBL" id="OHX19525.1"/>
    </source>
</evidence>
<proteinExistence type="predicted"/>
<dbReference type="InterPro" id="IPR019546">
    <property type="entry name" value="TAT_signal_bac_arc"/>
</dbReference>
<keyword evidence="2" id="KW-1185">Reference proteome</keyword>
<organism evidence="1 2">
    <name type="scientific">Chromobacterium sphagni</name>
    <dbReference type="NCBI Taxonomy" id="1903179"/>
    <lineage>
        <taxon>Bacteria</taxon>
        <taxon>Pseudomonadati</taxon>
        <taxon>Pseudomonadota</taxon>
        <taxon>Betaproteobacteria</taxon>
        <taxon>Neisseriales</taxon>
        <taxon>Chromobacteriaceae</taxon>
        <taxon>Chromobacterium</taxon>
    </lineage>
</organism>
<dbReference type="EMBL" id="MKCT01000033">
    <property type="protein sequence ID" value="OHX19525.1"/>
    <property type="molecule type" value="Genomic_DNA"/>
</dbReference>